<dbReference type="EMBL" id="BAABJZ010000083">
    <property type="protein sequence ID" value="GAA4890447.1"/>
    <property type="molecule type" value="Genomic_DNA"/>
</dbReference>
<protein>
    <recommendedName>
        <fullName evidence="3">PilZ domain-containing protein</fullName>
    </recommendedName>
</protein>
<proteinExistence type="predicted"/>
<accession>A0ABP9F1B4</accession>
<dbReference type="Proteomes" id="UP001499988">
    <property type="component" value="Unassembled WGS sequence"/>
</dbReference>
<name>A0ABP9F1B4_9GAMM</name>
<evidence type="ECO:0000313" key="2">
    <source>
        <dbReference type="Proteomes" id="UP001499988"/>
    </source>
</evidence>
<gene>
    <name evidence="1" type="ORF">GCM10023333_24610</name>
</gene>
<evidence type="ECO:0008006" key="3">
    <source>
        <dbReference type="Google" id="ProtNLM"/>
    </source>
</evidence>
<dbReference type="RefSeq" id="WP_345335701.1">
    <property type="nucleotide sequence ID" value="NZ_BAABJZ010000083.1"/>
</dbReference>
<sequence>MESDDAFFSVASPFQVLLDPIESELLWLDDDALPQQMPPAFRLMAQVSELEQHCLPLLKGLEQHAGALADYLRLQSQKIDLVLQQQLAQDPNARWQAQGVRFGGSGVTVRLSEPLLAGQAVALRLFLPQDQVAAYAHGEVISCIDQELGLLAEIRFCAILDRDQEQLVRASLQVQQRQLRQRAEQQRNQQTGK</sequence>
<evidence type="ECO:0000313" key="1">
    <source>
        <dbReference type="EMBL" id="GAA4890447.1"/>
    </source>
</evidence>
<organism evidence="1 2">
    <name type="scientific">Ferrimonas pelagia</name>
    <dbReference type="NCBI Taxonomy" id="1177826"/>
    <lineage>
        <taxon>Bacteria</taxon>
        <taxon>Pseudomonadati</taxon>
        <taxon>Pseudomonadota</taxon>
        <taxon>Gammaproteobacteria</taxon>
        <taxon>Alteromonadales</taxon>
        <taxon>Ferrimonadaceae</taxon>
        <taxon>Ferrimonas</taxon>
    </lineage>
</organism>
<reference evidence="2" key="1">
    <citation type="journal article" date="2019" name="Int. J. Syst. Evol. Microbiol.">
        <title>The Global Catalogue of Microorganisms (GCM) 10K type strain sequencing project: providing services to taxonomists for standard genome sequencing and annotation.</title>
        <authorList>
            <consortium name="The Broad Institute Genomics Platform"/>
            <consortium name="The Broad Institute Genome Sequencing Center for Infectious Disease"/>
            <person name="Wu L."/>
            <person name="Ma J."/>
        </authorList>
    </citation>
    <scope>NUCLEOTIDE SEQUENCE [LARGE SCALE GENOMIC DNA]</scope>
    <source>
        <strain evidence="2">JCM 18401</strain>
    </source>
</reference>
<keyword evidence="2" id="KW-1185">Reference proteome</keyword>
<comment type="caution">
    <text evidence="1">The sequence shown here is derived from an EMBL/GenBank/DDBJ whole genome shotgun (WGS) entry which is preliminary data.</text>
</comment>